<accession>A0ABY8TXR7</accession>
<dbReference type="InterPro" id="IPR011009">
    <property type="entry name" value="Kinase-like_dom_sf"/>
</dbReference>
<keyword evidence="4" id="KW-1185">Reference proteome</keyword>
<name>A0ABY8TXR7_TETOB</name>
<dbReference type="EMBL" id="CP126211">
    <property type="protein sequence ID" value="WIA13669.1"/>
    <property type="molecule type" value="Genomic_DNA"/>
</dbReference>
<dbReference type="SUPFAM" id="SSF56112">
    <property type="entry name" value="Protein kinase-like (PK-like)"/>
    <property type="match status" value="1"/>
</dbReference>
<dbReference type="PROSITE" id="PS50011">
    <property type="entry name" value="PROTEIN_KINASE_DOM"/>
    <property type="match status" value="1"/>
</dbReference>
<feature type="domain" description="Protein kinase" evidence="2">
    <location>
        <begin position="49"/>
        <end position="254"/>
    </location>
</feature>
<dbReference type="Gene3D" id="3.30.200.20">
    <property type="entry name" value="Phosphorylase Kinase, domain 1"/>
    <property type="match status" value="1"/>
</dbReference>
<reference evidence="3 4" key="1">
    <citation type="submission" date="2023-05" db="EMBL/GenBank/DDBJ databases">
        <title>A 100% complete, gapless, phased diploid assembly of the Scenedesmus obliquus UTEX 3031 genome.</title>
        <authorList>
            <person name="Biondi T.C."/>
            <person name="Hanschen E.R."/>
            <person name="Kwon T."/>
            <person name="Eng W."/>
            <person name="Kruse C.P.S."/>
            <person name="Koehler S.I."/>
            <person name="Kunde Y."/>
            <person name="Gleasner C.D."/>
            <person name="You Mak K.T."/>
            <person name="Polle J."/>
            <person name="Hovde B.T."/>
            <person name="Starkenburg S.R."/>
        </authorList>
    </citation>
    <scope>NUCLEOTIDE SEQUENCE [LARGE SCALE GENOMIC DNA]</scope>
    <source>
        <strain evidence="3 4">DOE0152z</strain>
    </source>
</reference>
<organism evidence="3 4">
    <name type="scientific">Tetradesmus obliquus</name>
    <name type="common">Green alga</name>
    <name type="synonym">Acutodesmus obliquus</name>
    <dbReference type="NCBI Taxonomy" id="3088"/>
    <lineage>
        <taxon>Eukaryota</taxon>
        <taxon>Viridiplantae</taxon>
        <taxon>Chlorophyta</taxon>
        <taxon>core chlorophytes</taxon>
        <taxon>Chlorophyceae</taxon>
        <taxon>CS clade</taxon>
        <taxon>Sphaeropleales</taxon>
        <taxon>Scenedesmaceae</taxon>
        <taxon>Tetradesmus</taxon>
    </lineage>
</organism>
<evidence type="ECO:0000256" key="1">
    <source>
        <dbReference type="SAM" id="MobiDB-lite"/>
    </source>
</evidence>
<feature type="region of interest" description="Disordered" evidence="1">
    <location>
        <begin position="75"/>
        <end position="119"/>
    </location>
</feature>
<feature type="compositionally biased region" description="Basic residues" evidence="1">
    <location>
        <begin position="1"/>
        <end position="10"/>
    </location>
</feature>
<sequence>MGHHHHKKGHGIVGHHAPHHALPSEAPPVPHDVYIGISFSPAAIIAATSRRCKLLGQGGCGRVFAADLPSTAAADTVPASNGSPAQGPPSTNSAQAASSATSNAANPTPKPSTSTSSVKTALLPKRVAVKTALPPAHGASWQHSRSLTAEARALRLAGHPAVIKVIGSCWSDELDALVFELLPGTHAYLDPMYEQLGQLCDRSDVYGLGLIMAQLMMDSFDPKQAKRVLQHTAHEQKHSAVPSGYRLRVVHMTA</sequence>
<dbReference type="Proteomes" id="UP001244341">
    <property type="component" value="Chromosome 4b"/>
</dbReference>
<feature type="region of interest" description="Disordered" evidence="1">
    <location>
        <begin position="1"/>
        <end position="25"/>
    </location>
</feature>
<evidence type="ECO:0000313" key="4">
    <source>
        <dbReference type="Proteomes" id="UP001244341"/>
    </source>
</evidence>
<proteinExistence type="predicted"/>
<evidence type="ECO:0000313" key="3">
    <source>
        <dbReference type="EMBL" id="WIA13669.1"/>
    </source>
</evidence>
<gene>
    <name evidence="3" type="ORF">OEZ85_007230</name>
</gene>
<protein>
    <recommendedName>
        <fullName evidence="2">Protein kinase domain-containing protein</fullName>
    </recommendedName>
</protein>
<evidence type="ECO:0000259" key="2">
    <source>
        <dbReference type="PROSITE" id="PS50011"/>
    </source>
</evidence>
<feature type="compositionally biased region" description="Low complexity" evidence="1">
    <location>
        <begin position="88"/>
        <end position="119"/>
    </location>
</feature>
<dbReference type="InterPro" id="IPR000719">
    <property type="entry name" value="Prot_kinase_dom"/>
</dbReference>